<dbReference type="GO" id="GO:0005886">
    <property type="term" value="C:plasma membrane"/>
    <property type="evidence" value="ECO:0007669"/>
    <property type="project" value="UniProtKB-SubCell"/>
</dbReference>
<sequence length="775" mass="84615">MLPRDVPHRRCNVDGPAHGARDRKGVQRLVYDRSARGIRSRSGEEYLRSRAAALPCVKHDLGREFCKGTDIDVSHGPLRTRRVRDIPFCILYLLHWAGVIVLAYIAFSNGNPNRLFAGRDYAGNFCGLPSSAKSDSRLLYYTLDFDSFDSADLSGLQQVADTPGRWQFLDQLKHFSRYFRPVCVSACPCFTGDEVDRIGTRRPCRDSSVPAVMNRTAVVEQDRVTVELAALSEDICPYEPQYCVPVQSDTSEAVDRYCFPRLAKSNASSNATAASAAGAATVSEREGGLASSVSAALLKLTDYLPNDLVSSWNNVMADVTIAWPVPLICAAAALVSGMVFLVMLRYCAGLLVWMSIVIGVGLFVVAGAAAFVYAPIIEEGYYERSLTICSYVLWALGALFILIVLCLCERIQLGIAVIKSAALFVAHTPTVLFVPLVVGIITCVYYVFWIAVAAWTMSTLTEAESEQGKRFSWSSETQYSLIYHFFSLLWNNAFLMGYNQVVLAGVCATWYFTTPNQNGKRHPQGAVCRWLCWSIVYHMGSIAFGSLVLAVVQLVKWILAWLAAQTEWARDHPTEACKHLCCCGIGGLCSNVTAMNRAYIGVLSCLGYAVTCFEKFVKFLSEKAYIQVALVGKNFCQSSWSAFTLVLRNAGRIAALGGMVPAMRFLGLVLMTLTAGVVGFFSSVGIYDARLSSPIGPTVLGCFAGFVVGGEVLDVFAISVDTILQCFVADEEMTGKGQGGVFTPAPLREFFQQETEGVCCPCACGAKGSTQQQQH</sequence>
<dbReference type="EMBL" id="CDMY01000603">
    <property type="protein sequence ID" value="CEM25775.1"/>
    <property type="molecule type" value="Genomic_DNA"/>
</dbReference>
<gene>
    <name evidence="9" type="ORF">Vbra_9819</name>
</gene>
<evidence type="ECO:0000256" key="4">
    <source>
        <dbReference type="ARBA" id="ARBA00022989"/>
    </source>
</evidence>
<comment type="similarity">
    <text evidence="2 7">Belongs to the CTL (choline transporter-like) family.</text>
</comment>
<dbReference type="Pfam" id="PF04515">
    <property type="entry name" value="Choline_transpo"/>
    <property type="match status" value="1"/>
</dbReference>
<dbReference type="STRING" id="1169540.A0A0G4GA04"/>
<dbReference type="OMA" id="IEQRSCT"/>
<feature type="compositionally biased region" description="Basic and acidic residues" evidence="8">
    <location>
        <begin position="1"/>
        <end position="12"/>
    </location>
</feature>
<feature type="transmembrane region" description="Helical" evidence="7">
    <location>
        <begin position="385"/>
        <end position="408"/>
    </location>
</feature>
<dbReference type="InterPro" id="IPR007603">
    <property type="entry name" value="Choline_transptr-like"/>
</dbReference>
<dbReference type="AlphaFoldDB" id="A0A0G4GA04"/>
<dbReference type="PANTHER" id="PTHR12385">
    <property type="entry name" value="CHOLINE TRANSPORTER-LIKE (SLC FAMILY 44)"/>
    <property type="match status" value="1"/>
</dbReference>
<evidence type="ECO:0000256" key="6">
    <source>
        <dbReference type="ARBA" id="ARBA00023180"/>
    </source>
</evidence>
<protein>
    <recommendedName>
        <fullName evidence="7">Choline transporter-like protein</fullName>
    </recommendedName>
</protein>
<dbReference type="InParanoid" id="A0A0G4GA04"/>
<evidence type="ECO:0000256" key="2">
    <source>
        <dbReference type="ARBA" id="ARBA00007168"/>
    </source>
</evidence>
<evidence type="ECO:0000256" key="5">
    <source>
        <dbReference type="ARBA" id="ARBA00023136"/>
    </source>
</evidence>
<feature type="transmembrane region" description="Helical" evidence="7">
    <location>
        <begin position="493"/>
        <end position="514"/>
    </location>
</feature>
<keyword evidence="10" id="KW-1185">Reference proteome</keyword>
<evidence type="ECO:0000256" key="8">
    <source>
        <dbReference type="SAM" id="MobiDB-lite"/>
    </source>
</evidence>
<feature type="transmembrane region" description="Helical" evidence="7">
    <location>
        <begin position="535"/>
        <end position="559"/>
    </location>
</feature>
<name>A0A0G4GA04_VITBC</name>
<dbReference type="VEuPathDB" id="CryptoDB:Vbra_9819"/>
<dbReference type="GO" id="GO:0022857">
    <property type="term" value="F:transmembrane transporter activity"/>
    <property type="evidence" value="ECO:0007669"/>
    <property type="project" value="UniProtKB-UniRule"/>
</dbReference>
<feature type="transmembrane region" description="Helical" evidence="7">
    <location>
        <begin position="420"/>
        <end position="448"/>
    </location>
</feature>
<comment type="function">
    <text evidence="7">Choline transporter.</text>
</comment>
<keyword evidence="5 7" id="KW-0472">Membrane</keyword>
<feature type="transmembrane region" description="Helical" evidence="7">
    <location>
        <begin position="88"/>
        <end position="107"/>
    </location>
</feature>
<dbReference type="Proteomes" id="UP000041254">
    <property type="component" value="Unassembled WGS sequence"/>
</dbReference>
<keyword evidence="6" id="KW-0325">Glycoprotein</keyword>
<evidence type="ECO:0000313" key="9">
    <source>
        <dbReference type="EMBL" id="CEM25775.1"/>
    </source>
</evidence>
<proteinExistence type="inferred from homology"/>
<feature type="transmembrane region" description="Helical" evidence="7">
    <location>
        <begin position="598"/>
        <end position="617"/>
    </location>
</feature>
<dbReference type="PANTHER" id="PTHR12385:SF14">
    <property type="entry name" value="CHOLINE TRANSPORTER-LIKE 2"/>
    <property type="match status" value="1"/>
</dbReference>
<comment type="subcellular location">
    <subcellularLocation>
        <location evidence="7">Cell membrane</location>
        <topology evidence="7">Multi-pass membrane protein</topology>
    </subcellularLocation>
    <subcellularLocation>
        <location evidence="1">Membrane</location>
        <topology evidence="1">Multi-pass membrane protein</topology>
    </subcellularLocation>
</comment>
<feature type="transmembrane region" description="Helical" evidence="7">
    <location>
        <begin position="665"/>
        <end position="687"/>
    </location>
</feature>
<feature type="region of interest" description="Disordered" evidence="8">
    <location>
        <begin position="1"/>
        <end position="22"/>
    </location>
</feature>
<evidence type="ECO:0000256" key="1">
    <source>
        <dbReference type="ARBA" id="ARBA00004141"/>
    </source>
</evidence>
<feature type="transmembrane region" description="Helical" evidence="7">
    <location>
        <begin position="321"/>
        <end position="343"/>
    </location>
</feature>
<evidence type="ECO:0000256" key="7">
    <source>
        <dbReference type="RuleBase" id="RU368066"/>
    </source>
</evidence>
<accession>A0A0G4GA04</accession>
<organism evidence="9 10">
    <name type="scientific">Vitrella brassicaformis (strain CCMP3155)</name>
    <dbReference type="NCBI Taxonomy" id="1169540"/>
    <lineage>
        <taxon>Eukaryota</taxon>
        <taxon>Sar</taxon>
        <taxon>Alveolata</taxon>
        <taxon>Colpodellida</taxon>
        <taxon>Vitrellaceae</taxon>
        <taxon>Vitrella</taxon>
    </lineage>
</organism>
<evidence type="ECO:0000313" key="10">
    <source>
        <dbReference type="Proteomes" id="UP000041254"/>
    </source>
</evidence>
<evidence type="ECO:0000256" key="3">
    <source>
        <dbReference type="ARBA" id="ARBA00022692"/>
    </source>
</evidence>
<keyword evidence="3 7" id="KW-0812">Transmembrane</keyword>
<dbReference type="OrthoDB" id="420519at2759"/>
<dbReference type="PhylomeDB" id="A0A0G4GA04"/>
<feature type="transmembrane region" description="Helical" evidence="7">
    <location>
        <begin position="350"/>
        <end position="373"/>
    </location>
</feature>
<reference evidence="9 10" key="1">
    <citation type="submission" date="2014-11" db="EMBL/GenBank/DDBJ databases">
        <authorList>
            <person name="Zhu J."/>
            <person name="Qi W."/>
            <person name="Song R."/>
        </authorList>
    </citation>
    <scope>NUCLEOTIDE SEQUENCE [LARGE SCALE GENOMIC DNA]</scope>
</reference>
<keyword evidence="4 7" id="KW-1133">Transmembrane helix</keyword>